<gene>
    <name evidence="1" type="ORF">HMPREF3185_01305</name>
</gene>
<accession>A0A134B6V2</accession>
<dbReference type="AlphaFoldDB" id="A0A134B6V2"/>
<comment type="caution">
    <text evidence="1">The sequence shown here is derived from an EMBL/GenBank/DDBJ whole genome shotgun (WGS) entry which is preliminary data.</text>
</comment>
<protein>
    <submittedName>
        <fullName evidence="1">Uncharacterized protein</fullName>
    </submittedName>
</protein>
<reference evidence="2" key="1">
    <citation type="submission" date="2016-01" db="EMBL/GenBank/DDBJ databases">
        <authorList>
            <person name="Mitreva M."/>
            <person name="Pepin K.H."/>
            <person name="Mihindukulasuriya K.A."/>
            <person name="Fulton R."/>
            <person name="Fronick C."/>
            <person name="O'Laughlin M."/>
            <person name="Miner T."/>
            <person name="Herter B."/>
            <person name="Rosa B.A."/>
            <person name="Cordes M."/>
            <person name="Tomlinson C."/>
            <person name="Wollam A."/>
            <person name="Palsikar V.B."/>
            <person name="Mardis E.R."/>
            <person name="Wilson R.K."/>
        </authorList>
    </citation>
    <scope>NUCLEOTIDE SEQUENCE [LARGE SCALE GENOMIC DNA]</scope>
    <source>
        <strain evidence="2">KA00683</strain>
    </source>
</reference>
<evidence type="ECO:0000313" key="1">
    <source>
        <dbReference type="EMBL" id="KXB75660.1"/>
    </source>
</evidence>
<dbReference type="InterPro" id="IPR045788">
    <property type="entry name" value="MobC_2"/>
</dbReference>
<dbReference type="Proteomes" id="UP000070224">
    <property type="component" value="Unassembled WGS sequence"/>
</dbReference>
<name>A0A134B6V2_9PORP</name>
<proteinExistence type="predicted"/>
<evidence type="ECO:0000313" key="2">
    <source>
        <dbReference type="Proteomes" id="UP000070224"/>
    </source>
</evidence>
<dbReference type="EMBL" id="LSDK01000086">
    <property type="protein sequence ID" value="KXB75660.1"/>
    <property type="molecule type" value="Genomic_DNA"/>
</dbReference>
<keyword evidence="2" id="KW-1185">Reference proteome</keyword>
<dbReference type="RefSeq" id="WP_060935570.1">
    <property type="nucleotide sequence ID" value="NZ_KQ960449.1"/>
</dbReference>
<dbReference type="Pfam" id="PF19514">
    <property type="entry name" value="MobC_2"/>
    <property type="match status" value="1"/>
</dbReference>
<dbReference type="PATRIC" id="fig|322095.3.peg.1290"/>
<organism evidence="1 2">
    <name type="scientific">Porphyromonas somerae</name>
    <dbReference type="NCBI Taxonomy" id="322095"/>
    <lineage>
        <taxon>Bacteria</taxon>
        <taxon>Pseudomonadati</taxon>
        <taxon>Bacteroidota</taxon>
        <taxon>Bacteroidia</taxon>
        <taxon>Bacteroidales</taxon>
        <taxon>Porphyromonadaceae</taxon>
        <taxon>Porphyromonas</taxon>
    </lineage>
</organism>
<sequence length="126" mass="14930">MCKRIDRWDRWDTRLPSTKEQETVIALFHKSGAKTKSDFVRDRLLDKSFKIITEDKSTVEYYRKLSNITALIQKIGILYNQTVKAINSYQSIKTAQIILQKSEQYPQQMIILEQQAIELTLDYQKR</sequence>
<dbReference type="STRING" id="322095.HMPREF3185_01305"/>
<dbReference type="OrthoDB" id="1073628at2"/>